<feature type="domain" description="FAD-binding PCMH-type" evidence="7">
    <location>
        <begin position="160"/>
        <end position="341"/>
    </location>
</feature>
<protein>
    <submittedName>
        <fullName evidence="8">FAD/FMN-containing isoamyl alcohol oxidase-like protein MreA</fullName>
    </submittedName>
</protein>
<dbReference type="Pfam" id="PF01565">
    <property type="entry name" value="FAD_binding_4"/>
    <property type="match status" value="1"/>
</dbReference>
<dbReference type="OrthoDB" id="9983560at2759"/>
<feature type="signal peptide" evidence="6">
    <location>
        <begin position="1"/>
        <end position="21"/>
    </location>
</feature>
<dbReference type="AlphaFoldDB" id="A0A6A5SN36"/>
<dbReference type="Proteomes" id="UP000800038">
    <property type="component" value="Unassembled WGS sequence"/>
</dbReference>
<dbReference type="EMBL" id="ML976050">
    <property type="protein sequence ID" value="KAF1941212.1"/>
    <property type="molecule type" value="Genomic_DNA"/>
</dbReference>
<gene>
    <name evidence="8" type="ORF">EJ02DRAFT_206803</name>
</gene>
<dbReference type="PANTHER" id="PTHR42973">
    <property type="entry name" value="BINDING OXIDOREDUCTASE, PUTATIVE (AFU_ORTHOLOGUE AFUA_1G17690)-RELATED"/>
    <property type="match status" value="1"/>
</dbReference>
<dbReference type="InterPro" id="IPR012951">
    <property type="entry name" value="BBE"/>
</dbReference>
<dbReference type="InterPro" id="IPR016166">
    <property type="entry name" value="FAD-bd_PCMH"/>
</dbReference>
<keyword evidence="4" id="KW-0274">FAD</keyword>
<evidence type="ECO:0000256" key="3">
    <source>
        <dbReference type="ARBA" id="ARBA00022630"/>
    </source>
</evidence>
<keyword evidence="9" id="KW-1185">Reference proteome</keyword>
<evidence type="ECO:0000256" key="1">
    <source>
        <dbReference type="ARBA" id="ARBA00001974"/>
    </source>
</evidence>
<feature type="chain" id="PRO_5025612692" evidence="6">
    <location>
        <begin position="22"/>
        <end position="624"/>
    </location>
</feature>
<dbReference type="GO" id="GO:0071949">
    <property type="term" value="F:FAD binding"/>
    <property type="evidence" value="ECO:0007669"/>
    <property type="project" value="InterPro"/>
</dbReference>
<evidence type="ECO:0000259" key="7">
    <source>
        <dbReference type="PROSITE" id="PS51387"/>
    </source>
</evidence>
<evidence type="ECO:0000256" key="4">
    <source>
        <dbReference type="ARBA" id="ARBA00022827"/>
    </source>
</evidence>
<dbReference type="GO" id="GO:0016491">
    <property type="term" value="F:oxidoreductase activity"/>
    <property type="evidence" value="ECO:0007669"/>
    <property type="project" value="UniProtKB-KW"/>
</dbReference>
<dbReference type="InterPro" id="IPR050416">
    <property type="entry name" value="FAD-linked_Oxidoreductase"/>
</dbReference>
<dbReference type="InterPro" id="IPR016169">
    <property type="entry name" value="FAD-bd_PCMH_sub2"/>
</dbReference>
<dbReference type="SUPFAM" id="SSF56176">
    <property type="entry name" value="FAD-binding/transporter-associated domain-like"/>
    <property type="match status" value="1"/>
</dbReference>
<dbReference type="InterPro" id="IPR036318">
    <property type="entry name" value="FAD-bd_PCMH-like_sf"/>
</dbReference>
<dbReference type="PROSITE" id="PS51387">
    <property type="entry name" value="FAD_PCMH"/>
    <property type="match status" value="1"/>
</dbReference>
<comment type="similarity">
    <text evidence="2">Belongs to the oxygen-dependent FAD-linked oxidoreductase family.</text>
</comment>
<dbReference type="PANTHER" id="PTHR42973:SF39">
    <property type="entry name" value="FAD-BINDING PCMH-TYPE DOMAIN-CONTAINING PROTEIN"/>
    <property type="match status" value="1"/>
</dbReference>
<keyword evidence="5" id="KW-0560">Oxidoreductase</keyword>
<dbReference type="Pfam" id="PF08031">
    <property type="entry name" value="BBE"/>
    <property type="match status" value="1"/>
</dbReference>
<evidence type="ECO:0000256" key="6">
    <source>
        <dbReference type="SAM" id="SignalP"/>
    </source>
</evidence>
<sequence>MASSTFWLTAVLAVSTVSTTASPLLSTKAATGALDINLDLQGVNPAVKPLFLPGSPNSAATTNTTSRCKVYPEDSAWPSDEAWAQLNELTEGRVITAPTPLAAVCYPGKDYDAAQCAKYTIAAWQKSYIHMIDPIEMMSPVAQGLTCSPPTLYDSHGCTRGGFPMYVVNATEPKHVQLAVNFARNTGVRLVVKNTGHDFLGKSGGKDALSIWTHWMKDIEYIEEYVDEKLGYRGPAFKSGVGVQAFEIYKAAHEKGRVVVGGEGETVGVMGGYIQGGGHSPLTGLYGTGADSVLAFEVVTADGEFVVANSTSHTDLFWALRGGGGSTFGVATSVTVKAHPDLEVTASRFSFSSAQTGNETFWAAIRSYVDSWIANADAGTYTYWTLVPTNGTFAFGFSPFFAPGKSVEEATALLQPWFNRLNDLGVKFDPNITHFDNYYDAWRSSFPLEAVQKPNVATASRLFPRANFETAEKRQELYEHIRSSSEKNRVQVHFNMQAKDPANNDNAVNSHWRPLVSFSMQSVRWPINSTAVEILKIRKDFQDIDMQSWRDISPGAGGYLAEADRLEPDFGNAFWGDKYPKLLELKKKLDPQDLFFAATGVGSERWRVESVDGLPNENGKLCRV</sequence>
<organism evidence="8 9">
    <name type="scientific">Clathrospora elynae</name>
    <dbReference type="NCBI Taxonomy" id="706981"/>
    <lineage>
        <taxon>Eukaryota</taxon>
        <taxon>Fungi</taxon>
        <taxon>Dikarya</taxon>
        <taxon>Ascomycota</taxon>
        <taxon>Pezizomycotina</taxon>
        <taxon>Dothideomycetes</taxon>
        <taxon>Pleosporomycetidae</taxon>
        <taxon>Pleosporales</taxon>
        <taxon>Diademaceae</taxon>
        <taxon>Clathrospora</taxon>
    </lineage>
</organism>
<dbReference type="InterPro" id="IPR006094">
    <property type="entry name" value="Oxid_FAD_bind_N"/>
</dbReference>
<keyword evidence="3" id="KW-0285">Flavoprotein</keyword>
<proteinExistence type="inferred from homology"/>
<evidence type="ECO:0000256" key="5">
    <source>
        <dbReference type="ARBA" id="ARBA00023002"/>
    </source>
</evidence>
<comment type="cofactor">
    <cofactor evidence="1">
        <name>FAD</name>
        <dbReference type="ChEBI" id="CHEBI:57692"/>
    </cofactor>
</comment>
<evidence type="ECO:0000313" key="9">
    <source>
        <dbReference type="Proteomes" id="UP000800038"/>
    </source>
</evidence>
<dbReference type="Gene3D" id="3.30.465.10">
    <property type="match status" value="1"/>
</dbReference>
<evidence type="ECO:0000313" key="8">
    <source>
        <dbReference type="EMBL" id="KAF1941212.1"/>
    </source>
</evidence>
<reference evidence="8" key="1">
    <citation type="journal article" date="2020" name="Stud. Mycol.">
        <title>101 Dothideomycetes genomes: a test case for predicting lifestyles and emergence of pathogens.</title>
        <authorList>
            <person name="Haridas S."/>
            <person name="Albert R."/>
            <person name="Binder M."/>
            <person name="Bloem J."/>
            <person name="Labutti K."/>
            <person name="Salamov A."/>
            <person name="Andreopoulos B."/>
            <person name="Baker S."/>
            <person name="Barry K."/>
            <person name="Bills G."/>
            <person name="Bluhm B."/>
            <person name="Cannon C."/>
            <person name="Castanera R."/>
            <person name="Culley D."/>
            <person name="Daum C."/>
            <person name="Ezra D."/>
            <person name="Gonzalez J."/>
            <person name="Henrissat B."/>
            <person name="Kuo A."/>
            <person name="Liang C."/>
            <person name="Lipzen A."/>
            <person name="Lutzoni F."/>
            <person name="Magnuson J."/>
            <person name="Mondo S."/>
            <person name="Nolan M."/>
            <person name="Ohm R."/>
            <person name="Pangilinan J."/>
            <person name="Park H.-J."/>
            <person name="Ramirez L."/>
            <person name="Alfaro M."/>
            <person name="Sun H."/>
            <person name="Tritt A."/>
            <person name="Yoshinaga Y."/>
            <person name="Zwiers L.-H."/>
            <person name="Turgeon B."/>
            <person name="Goodwin S."/>
            <person name="Spatafora J."/>
            <person name="Crous P."/>
            <person name="Grigoriev I."/>
        </authorList>
    </citation>
    <scope>NUCLEOTIDE SEQUENCE</scope>
    <source>
        <strain evidence="8">CBS 161.51</strain>
    </source>
</reference>
<evidence type="ECO:0000256" key="2">
    <source>
        <dbReference type="ARBA" id="ARBA00005466"/>
    </source>
</evidence>
<accession>A0A6A5SN36</accession>
<name>A0A6A5SN36_9PLEO</name>
<keyword evidence="6" id="KW-0732">Signal</keyword>